<proteinExistence type="predicted"/>
<accession>A0ACD5BHM3</accession>
<dbReference type="Proteomes" id="UP001456344">
    <property type="component" value="Chromosome"/>
</dbReference>
<protein>
    <submittedName>
        <fullName evidence="1">Uncharacterized protein</fullName>
    </submittedName>
</protein>
<sequence length="47" mass="4669">MLFGSLAAAVTVIPYSVAVAGTLTLGSHLGAAAKAMRTPAIRADIRG</sequence>
<keyword evidence="2" id="KW-1185">Reference proteome</keyword>
<evidence type="ECO:0000313" key="2">
    <source>
        <dbReference type="Proteomes" id="UP001456344"/>
    </source>
</evidence>
<name>A0ACD5BHM3_9PSEU</name>
<organism evidence="1 2">
    <name type="scientific">Amycolatopsis coloradensis</name>
    <dbReference type="NCBI Taxonomy" id="76021"/>
    <lineage>
        <taxon>Bacteria</taxon>
        <taxon>Bacillati</taxon>
        <taxon>Actinomycetota</taxon>
        <taxon>Actinomycetes</taxon>
        <taxon>Pseudonocardiales</taxon>
        <taxon>Pseudonocardiaceae</taxon>
        <taxon>Amycolatopsis</taxon>
    </lineage>
</organism>
<evidence type="ECO:0000313" key="1">
    <source>
        <dbReference type="EMBL" id="WYW18896.1"/>
    </source>
</evidence>
<dbReference type="EMBL" id="CP150484">
    <property type="protein sequence ID" value="WYW18896.1"/>
    <property type="molecule type" value="Genomic_DNA"/>
</dbReference>
<reference evidence="1" key="1">
    <citation type="submission" date="2023-10" db="EMBL/GenBank/DDBJ databases">
        <title>Whole genome sequencing of actinobacterial strain Amycolatopsis sp. (BCA-696) identifies the underlying plant growth-promoting genes.</title>
        <authorList>
            <person name="Gandham P."/>
            <person name="Vadla N."/>
            <person name="Saji A."/>
            <person name="Srinivas V."/>
            <person name="Ruperao P."/>
            <person name="Selvanayagam S."/>
            <person name="Saxena R.K."/>
            <person name="Rathore A."/>
            <person name="Gopalakrishnan S."/>
            <person name="Thakur V."/>
        </authorList>
    </citation>
    <scope>NUCLEOTIDE SEQUENCE</scope>
    <source>
        <strain evidence="1">BCA-696</strain>
    </source>
</reference>
<gene>
    <name evidence="1" type="ORF">LCL61_25460</name>
</gene>